<organism evidence="3 4">
    <name type="scientific">Sphingomonas carotinifaciens</name>
    <dbReference type="NCBI Taxonomy" id="1166323"/>
    <lineage>
        <taxon>Bacteria</taxon>
        <taxon>Pseudomonadati</taxon>
        <taxon>Pseudomonadota</taxon>
        <taxon>Alphaproteobacteria</taxon>
        <taxon>Sphingomonadales</taxon>
        <taxon>Sphingomonadaceae</taxon>
        <taxon>Sphingomonas</taxon>
    </lineage>
</organism>
<accession>A0A1G7FQX9</accession>
<evidence type="ECO:0000256" key="1">
    <source>
        <dbReference type="SAM" id="SignalP"/>
    </source>
</evidence>
<reference evidence="2 5" key="2">
    <citation type="submission" date="2019-12" db="EMBL/GenBank/DDBJ databases">
        <authorList>
            <person name="Zheng J."/>
        </authorList>
    </citation>
    <scope>NUCLEOTIDE SEQUENCE [LARGE SCALE GENOMIC DNA]</scope>
    <source>
        <strain evidence="2 5">DSM 27347</strain>
    </source>
</reference>
<dbReference type="Proteomes" id="UP000436801">
    <property type="component" value="Unassembled WGS sequence"/>
</dbReference>
<dbReference type="OrthoDB" id="7428944at2"/>
<dbReference type="Proteomes" id="UP000323502">
    <property type="component" value="Unassembled WGS sequence"/>
</dbReference>
<keyword evidence="1" id="KW-0732">Signal</keyword>
<feature type="chain" id="PRO_5036019088" description="PepSY domain-containing protein" evidence="1">
    <location>
        <begin position="18"/>
        <end position="103"/>
    </location>
</feature>
<proteinExistence type="predicted"/>
<dbReference type="AlphaFoldDB" id="A0A1G7FQX9"/>
<evidence type="ECO:0000313" key="2">
    <source>
        <dbReference type="EMBL" id="MWC42519.1"/>
    </source>
</evidence>
<protein>
    <recommendedName>
        <fullName evidence="6">PepSY domain-containing protein</fullName>
    </recommendedName>
</protein>
<keyword evidence="4" id="KW-1185">Reference proteome</keyword>
<reference evidence="3 4" key="1">
    <citation type="submission" date="2016-10" db="EMBL/GenBank/DDBJ databases">
        <authorList>
            <person name="Varghese N."/>
            <person name="Submissions S."/>
        </authorList>
    </citation>
    <scope>NUCLEOTIDE SEQUENCE [LARGE SCALE GENOMIC DNA]</scope>
    <source>
        <strain evidence="3 4">S7-754</strain>
    </source>
</reference>
<evidence type="ECO:0000313" key="5">
    <source>
        <dbReference type="Proteomes" id="UP000436801"/>
    </source>
</evidence>
<name>A0A1G7FQX9_9SPHN</name>
<evidence type="ECO:0000313" key="4">
    <source>
        <dbReference type="Proteomes" id="UP000323502"/>
    </source>
</evidence>
<feature type="signal peptide" evidence="1">
    <location>
        <begin position="1"/>
        <end position="17"/>
    </location>
</feature>
<evidence type="ECO:0000313" key="3">
    <source>
        <dbReference type="EMBL" id="SDE78341.1"/>
    </source>
</evidence>
<gene>
    <name evidence="2" type="ORF">GQR91_02450</name>
    <name evidence="3" type="ORF">SAMN05216557_101513</name>
</gene>
<dbReference type="EMBL" id="FNBI01000001">
    <property type="protein sequence ID" value="SDE78341.1"/>
    <property type="molecule type" value="Genomic_DNA"/>
</dbReference>
<dbReference type="RefSeq" id="WP_149681026.1">
    <property type="nucleotide sequence ID" value="NZ_FNBI01000001.1"/>
</dbReference>
<sequence>MKMTVLLALLAASPALTAPVMAQAPDQRRGDQMKALQARKQGRILPMPEIERRVLPQMEGAQYLGFDFDASAAIYTMKFLRNGTVIWVEVDARSGQIVGRTDR</sequence>
<dbReference type="EMBL" id="WSUT01000005">
    <property type="protein sequence ID" value="MWC42519.1"/>
    <property type="molecule type" value="Genomic_DNA"/>
</dbReference>
<evidence type="ECO:0008006" key="6">
    <source>
        <dbReference type="Google" id="ProtNLM"/>
    </source>
</evidence>